<dbReference type="EMBL" id="PP154999">
    <property type="protein sequence ID" value="WRW34073.1"/>
    <property type="molecule type" value="mRNA"/>
</dbReference>
<evidence type="ECO:0000256" key="18">
    <source>
        <dbReference type="PIRSR" id="PIRSR601508-3"/>
    </source>
</evidence>
<evidence type="ECO:0000256" key="9">
    <source>
        <dbReference type="ARBA" id="ARBA00023136"/>
    </source>
</evidence>
<dbReference type="InterPro" id="IPR001508">
    <property type="entry name" value="Iono_Glu_rcpt_met"/>
</dbReference>
<dbReference type="PANTHER" id="PTHR18966">
    <property type="entry name" value="IONOTROPIC GLUTAMATE RECEPTOR"/>
    <property type="match status" value="1"/>
</dbReference>
<name>A0AAN0LJ18_9ACAR</name>
<dbReference type="SUPFAM" id="SSF53850">
    <property type="entry name" value="Periplasmic binding protein-like II"/>
    <property type="match status" value="1"/>
</dbReference>
<keyword evidence="12" id="KW-0628">Postsynaptic cell membrane</keyword>
<evidence type="ECO:0000256" key="14">
    <source>
        <dbReference type="ARBA" id="ARBA00023303"/>
    </source>
</evidence>
<evidence type="ECO:0000256" key="6">
    <source>
        <dbReference type="ARBA" id="ARBA00022989"/>
    </source>
</evidence>
<dbReference type="InterPro" id="IPR001828">
    <property type="entry name" value="ANF_lig-bd_rcpt"/>
</dbReference>
<evidence type="ECO:0000256" key="21">
    <source>
        <dbReference type="SAM" id="Phobius"/>
    </source>
</evidence>
<feature type="transmembrane region" description="Helical" evidence="21">
    <location>
        <begin position="974"/>
        <end position="994"/>
    </location>
</feature>
<evidence type="ECO:0000256" key="4">
    <source>
        <dbReference type="ARBA" id="ARBA00022475"/>
    </source>
</evidence>
<evidence type="ECO:0000256" key="13">
    <source>
        <dbReference type="ARBA" id="ARBA00023286"/>
    </source>
</evidence>
<dbReference type="InterPro" id="IPR001320">
    <property type="entry name" value="Iontro_rcpt_C"/>
</dbReference>
<keyword evidence="5 21" id="KW-0812">Transmembrane</keyword>
<dbReference type="SMART" id="SM00079">
    <property type="entry name" value="PBPe"/>
    <property type="match status" value="1"/>
</dbReference>
<evidence type="ECO:0000256" key="11">
    <source>
        <dbReference type="ARBA" id="ARBA00023180"/>
    </source>
</evidence>
<feature type="site" description="Interaction with the cone snail toxin Con-ikot-ikot" evidence="17">
    <location>
        <position position="849"/>
    </location>
</feature>
<dbReference type="SMART" id="SM00918">
    <property type="entry name" value="Lig_chan-Glu_bd"/>
    <property type="match status" value="1"/>
</dbReference>
<dbReference type="SMART" id="SM00062">
    <property type="entry name" value="PBPb"/>
    <property type="match status" value="1"/>
</dbReference>
<evidence type="ECO:0000256" key="7">
    <source>
        <dbReference type="ARBA" id="ARBA00023018"/>
    </source>
</evidence>
<evidence type="ECO:0000256" key="22">
    <source>
        <dbReference type="SAM" id="SignalP"/>
    </source>
</evidence>
<dbReference type="SUPFAM" id="SSF53822">
    <property type="entry name" value="Periplasmic binding protein-like I"/>
    <property type="match status" value="1"/>
</dbReference>
<protein>
    <submittedName>
        <fullName evidence="26">Glutamate ionotropic [NMDA] receptor 2B</fullName>
    </submittedName>
</protein>
<feature type="disulfide bond" evidence="18">
    <location>
        <begin position="899"/>
        <end position="952"/>
    </location>
</feature>
<feature type="binding site" evidence="16">
    <location>
        <position position="885"/>
    </location>
    <ligand>
        <name>L-glutamate</name>
        <dbReference type="ChEBI" id="CHEBI:29985"/>
    </ligand>
</feature>
<dbReference type="PRINTS" id="PR00177">
    <property type="entry name" value="NMDARECEPTOR"/>
</dbReference>
<dbReference type="Gene3D" id="3.40.50.2300">
    <property type="match status" value="2"/>
</dbReference>
<keyword evidence="14" id="KW-0407">Ion channel</keyword>
<feature type="transmembrane region" description="Helical" evidence="21">
    <location>
        <begin position="758"/>
        <end position="775"/>
    </location>
</feature>
<evidence type="ECO:0000256" key="3">
    <source>
        <dbReference type="ARBA" id="ARBA00022448"/>
    </source>
</evidence>
<feature type="compositionally biased region" description="Polar residues" evidence="20">
    <location>
        <begin position="1199"/>
        <end position="1217"/>
    </location>
</feature>
<dbReference type="GO" id="GO:0015276">
    <property type="term" value="F:ligand-gated monoatomic ion channel activity"/>
    <property type="evidence" value="ECO:0007669"/>
    <property type="project" value="InterPro"/>
</dbReference>
<feature type="domain" description="Ionotropic glutamate receptor L-glutamate and glycine-binding" evidence="25">
    <location>
        <begin position="603"/>
        <end position="659"/>
    </location>
</feature>
<feature type="binding site" evidence="16">
    <location>
        <position position="675"/>
    </location>
    <ligand>
        <name>L-glutamate</name>
        <dbReference type="ChEBI" id="CHEBI:29985"/>
    </ligand>
</feature>
<evidence type="ECO:0000259" key="23">
    <source>
        <dbReference type="SMART" id="SM00062"/>
    </source>
</evidence>
<feature type="binding site" evidence="16">
    <location>
        <position position="844"/>
    </location>
    <ligand>
        <name>L-glutamate</name>
        <dbReference type="ChEBI" id="CHEBI:29985"/>
    </ligand>
</feature>
<feature type="transmembrane region" description="Helical" evidence="21">
    <location>
        <begin position="715"/>
        <end position="737"/>
    </location>
</feature>
<comment type="subcellular location">
    <subcellularLocation>
        <location evidence="1">Cell membrane</location>
        <topology evidence="1">Multi-pass membrane protein</topology>
    </subcellularLocation>
    <subcellularLocation>
        <location evidence="15">Postsynaptic cell membrane</location>
    </subcellularLocation>
</comment>
<evidence type="ECO:0000256" key="15">
    <source>
        <dbReference type="ARBA" id="ARBA00034100"/>
    </source>
</evidence>
<evidence type="ECO:0000313" key="26">
    <source>
        <dbReference type="EMBL" id="WRW34073.1"/>
    </source>
</evidence>
<keyword evidence="18" id="KW-1015">Disulfide bond</keyword>
<organism evidence="26">
    <name type="scientific">Polyphagotarsonemus latus</name>
    <dbReference type="NCBI Taxonomy" id="1204166"/>
    <lineage>
        <taxon>Eukaryota</taxon>
        <taxon>Metazoa</taxon>
        <taxon>Ecdysozoa</taxon>
        <taxon>Arthropoda</taxon>
        <taxon>Chelicerata</taxon>
        <taxon>Arachnida</taxon>
        <taxon>Acari</taxon>
        <taxon>Acariformes</taxon>
        <taxon>Trombidiformes</taxon>
        <taxon>Prostigmata</taxon>
        <taxon>Eleutherengona</taxon>
        <taxon>Heterostigmata</taxon>
        <taxon>Tarsonemoidea</taxon>
        <taxon>Tarsonemidae</taxon>
        <taxon>Polyphagotarsonemus</taxon>
    </lineage>
</organism>
<keyword evidence="11" id="KW-0325">Glycoprotein</keyword>
<keyword evidence="4" id="KW-1003">Cell membrane</keyword>
<dbReference type="Pfam" id="PF10613">
    <property type="entry name" value="Lig_chan-Glu_bd"/>
    <property type="match status" value="1"/>
</dbReference>
<dbReference type="InterPro" id="IPR001638">
    <property type="entry name" value="Solute-binding_3/MltF_N"/>
</dbReference>
<keyword evidence="6 21" id="KW-1133">Transmembrane helix</keyword>
<keyword evidence="8" id="KW-0406">Ion transport</keyword>
<evidence type="ECO:0000259" key="24">
    <source>
        <dbReference type="SMART" id="SM00079"/>
    </source>
</evidence>
<evidence type="ECO:0000256" key="20">
    <source>
        <dbReference type="SAM" id="MobiDB-lite"/>
    </source>
</evidence>
<keyword evidence="3" id="KW-0813">Transport</keyword>
<accession>A0AAN0LJ18</accession>
<sequence length="1417" mass="162780">MFPFIKTILVLNFIQFIFSLNQFSTNVNSSYTDKELNSSIKNFSNDSIYRLSQKTPSKKINSLNEKSLNDFSLKNDKKLIEKIFQKNQATTNDKPLNYKNFNSKKRFKKKLNKLDEEVFRLYKQQSSINYLKSPKIYEILLRSTRSSSNGIEKITLGAILPKSSFKTVLRSYQKRLQNAVEDLMSSKNNVFHFLQRFHITQARLVLLSLNPTPSEILEALCNQLLPHNVSTIIYMSNSDTYENNPASALYLMQLTSYLGIPVIAWNPDNIGLEQRVSNSLMLQLAPSVSHQAHAMLSLLRRYSWHSFSVLSTNSTGHEHFVRSLRDQMLTVHDYKYTILDVFVFKTRSKEDIRNELRELAKSESRVYLLYCPKSHAQTILEEAAALGLTKRNYVWIVSESIVGTDLSAHAPAQFPPGMLGIYFNTTNLRLFDEIERAVNIFGHGLENFVGNGLNAHLSLSPDLRCNETTDYRWIVGEILFRHIRSVSIRTKTGKPNLEFNLDGTLKYVELDIMNLNSAGIWDKIGVWNKNGLEIKDITWPENSPVPPPGVPEKFSLKVTFLEEPPFLNSMNPNNETGECKTSRSVRCRYAPLSEIKNINKEDAYKNPNLYRCCSGFCIDLLQKFSQDLKFSFELYRVEDGNWGILNNGSWNGLIQELLDHKADMVVTSIKINSERQAYVDFTVPFLETGITIVVGKRTGIISPKAFLEPFDTTSWVMILLVFIQVAAFAIFIFEWLSPSGYNMSMRPTKVHKFSLCRTYWLVWAILFGAAVPINCPRGYTAKFMSNVWATFAVVFLAIYTANLAAFMITREDFYDFNGIEDTRLANPTHTDPPLRFGTIPHGNTEAVLKRNKPRMHSYMKKYNTSSSLEGVKMVRNGNLDAFIYDAVVLDYMAGQDPDCRLLTVGSWYSMTGYGFAFAKNSKYLTKFNEKMIEYRENGDLERLRKFWFQGACKPTKDKGNLEGKLSNPLDVNQFVSAFLLLGFGILLTFVLLLGENFYFRYCIKHFLSDEKDPCLSLISLSMAKSLKKSVSVSATNLQEIDKPMISNNQDKIKISDDNILNEKDKKKSNSVLVLKTNNNESANHIINTNTKGYLNKSNKQVNKKQTKPLCEKLNQKNFNNLKLNNLETFSHKNPNFYKLDHLQQRFLSSCACNNCELCNKQTRAIQLLQQELEMARCELRSLRHYLFLSNSSKQPLNITNYSTDPIQPQRYSTSVPTTPRHKSCTNQCQECYLNYPQTNLTPNNFTADINQINCGLEHLLPSVNCTFNQSDLYLDDYVNKSYNEHCAKKAQNLYKKKSYKYDPLGKKVQTCNINKLENSELDKKNFTDIETYNQDEFNYIDINPSKKVQPNNLNKMVCSNVKTQSSSQFNRLKITKSLTRSLSRDNEFGSFNYSKSESFDDLKYLQNNRAQNEEINN</sequence>
<evidence type="ECO:0000256" key="1">
    <source>
        <dbReference type="ARBA" id="ARBA00004651"/>
    </source>
</evidence>
<keyword evidence="9 21" id="KW-0472">Membrane</keyword>
<dbReference type="FunFam" id="3.40.190.10:FF:000155">
    <property type="entry name" value="Glutamate receptor ionotropic, NMDA 2B"/>
    <property type="match status" value="1"/>
</dbReference>
<dbReference type="InterPro" id="IPR019594">
    <property type="entry name" value="Glu/Gly-bd"/>
</dbReference>
<keyword evidence="22" id="KW-0732">Signal</keyword>
<keyword evidence="10 26" id="KW-0675">Receptor</keyword>
<feature type="coiled-coil region" evidence="19">
    <location>
        <begin position="1158"/>
        <end position="1185"/>
    </location>
</feature>
<reference evidence="26" key="1">
    <citation type="submission" date="2024-01" db="EMBL/GenBank/DDBJ databases">
        <title>Genome insights into chemosensory and detoxification machineries of broad mite, Polyphagotarsonemus latus (Tarsonemidae: Acari).</title>
        <authorList>
            <person name="Muthugoundar M."/>
            <person name="P J A."/>
            <person name="Augustine N."/>
        </authorList>
    </citation>
    <scope>NUCLEOTIDE SEQUENCE</scope>
</reference>
<feature type="transmembrane region" description="Helical" evidence="21">
    <location>
        <begin position="787"/>
        <end position="808"/>
    </location>
</feature>
<dbReference type="FunFam" id="3.40.190.10:FF:000157">
    <property type="entry name" value="Glutamate receptor ionotropic, NMDA 2B"/>
    <property type="match status" value="1"/>
</dbReference>
<dbReference type="Pfam" id="PF00060">
    <property type="entry name" value="Lig_chan"/>
    <property type="match status" value="1"/>
</dbReference>
<feature type="domain" description="Ionotropic glutamate receptor C-terminal" evidence="24">
    <location>
        <begin position="597"/>
        <end position="950"/>
    </location>
</feature>
<evidence type="ECO:0000256" key="16">
    <source>
        <dbReference type="PIRSR" id="PIRSR601508-1"/>
    </source>
</evidence>
<dbReference type="InterPro" id="IPR028082">
    <property type="entry name" value="Peripla_BP_I"/>
</dbReference>
<feature type="region of interest" description="Disordered" evidence="20">
    <location>
        <begin position="1199"/>
        <end position="1218"/>
    </location>
</feature>
<feature type="chain" id="PRO_5042869883" evidence="22">
    <location>
        <begin position="20"/>
        <end position="1417"/>
    </location>
</feature>
<dbReference type="GO" id="GO:0045211">
    <property type="term" value="C:postsynaptic membrane"/>
    <property type="evidence" value="ECO:0007669"/>
    <property type="project" value="UniProtKB-SubCell"/>
</dbReference>
<dbReference type="InterPro" id="IPR015683">
    <property type="entry name" value="Ionotropic_Glu_rcpt"/>
</dbReference>
<evidence type="ECO:0000259" key="25">
    <source>
        <dbReference type="SMART" id="SM00918"/>
    </source>
</evidence>
<evidence type="ECO:0000256" key="2">
    <source>
        <dbReference type="ARBA" id="ARBA00008685"/>
    </source>
</evidence>
<feature type="signal peptide" evidence="22">
    <location>
        <begin position="1"/>
        <end position="19"/>
    </location>
</feature>
<evidence type="ECO:0000256" key="8">
    <source>
        <dbReference type="ARBA" id="ARBA00023065"/>
    </source>
</evidence>
<evidence type="ECO:0000256" key="5">
    <source>
        <dbReference type="ARBA" id="ARBA00022692"/>
    </source>
</evidence>
<proteinExistence type="evidence at transcript level"/>
<evidence type="ECO:0000256" key="12">
    <source>
        <dbReference type="ARBA" id="ARBA00023257"/>
    </source>
</evidence>
<feature type="domain" description="Solute-binding protein family 3/N-terminal" evidence="23">
    <location>
        <begin position="609"/>
        <end position="951"/>
    </location>
</feature>
<evidence type="ECO:0000256" key="17">
    <source>
        <dbReference type="PIRSR" id="PIRSR601508-2"/>
    </source>
</evidence>
<dbReference type="Gene3D" id="3.40.190.10">
    <property type="entry name" value="Periplasmic binding protein-like II"/>
    <property type="match status" value="2"/>
</dbReference>
<keyword evidence="7" id="KW-0770">Synapse</keyword>
<comment type="similarity">
    <text evidence="2">Belongs to the glutamate-gated ion channel (TC 1.A.10.1) family.</text>
</comment>
<keyword evidence="19" id="KW-0175">Coiled coil</keyword>
<dbReference type="Pfam" id="PF01094">
    <property type="entry name" value="ANF_receptor"/>
    <property type="match status" value="1"/>
</dbReference>
<evidence type="ECO:0000256" key="10">
    <source>
        <dbReference type="ARBA" id="ARBA00023170"/>
    </source>
</evidence>
<dbReference type="GO" id="GO:0038023">
    <property type="term" value="F:signaling receptor activity"/>
    <property type="evidence" value="ECO:0007669"/>
    <property type="project" value="InterPro"/>
</dbReference>
<keyword evidence="13" id="KW-1071">Ligand-gated ion channel</keyword>
<evidence type="ECO:0000256" key="19">
    <source>
        <dbReference type="SAM" id="Coils"/>
    </source>
</evidence>